<dbReference type="RefSeq" id="WP_213497153.1">
    <property type="nucleotide sequence ID" value="NZ_CP074694.1"/>
</dbReference>
<feature type="transmembrane region" description="Helical" evidence="1">
    <location>
        <begin position="164"/>
        <end position="187"/>
    </location>
</feature>
<organism evidence="2 3">
    <name type="scientific">Telmatocola sphagniphila</name>
    <dbReference type="NCBI Taxonomy" id="1123043"/>
    <lineage>
        <taxon>Bacteria</taxon>
        <taxon>Pseudomonadati</taxon>
        <taxon>Planctomycetota</taxon>
        <taxon>Planctomycetia</taxon>
        <taxon>Gemmatales</taxon>
        <taxon>Gemmataceae</taxon>
    </lineage>
</organism>
<evidence type="ECO:0000313" key="2">
    <source>
        <dbReference type="EMBL" id="QVL32315.1"/>
    </source>
</evidence>
<accession>A0A8E6B8F2</accession>
<keyword evidence="1" id="KW-0472">Membrane</keyword>
<reference evidence="2" key="1">
    <citation type="submission" date="2021-05" db="EMBL/GenBank/DDBJ databases">
        <title>Complete genome sequence of the cellulolytic planctomycete Telmatocola sphagniphila SP2T and characterization of the first cellulase from planctomycetes.</title>
        <authorList>
            <person name="Rakitin A.L."/>
            <person name="Beletsky A.V."/>
            <person name="Naumoff D.G."/>
            <person name="Kulichevskaya I.S."/>
            <person name="Mardanov A.V."/>
            <person name="Ravin N.V."/>
            <person name="Dedysh S.N."/>
        </authorList>
    </citation>
    <scope>NUCLEOTIDE SEQUENCE</scope>
    <source>
        <strain evidence="2">SP2T</strain>
    </source>
</reference>
<keyword evidence="1" id="KW-1133">Transmembrane helix</keyword>
<dbReference type="KEGG" id="tsph:KIH39_26370"/>
<feature type="transmembrane region" description="Helical" evidence="1">
    <location>
        <begin position="93"/>
        <end position="114"/>
    </location>
</feature>
<dbReference type="Gene3D" id="2.20.28.160">
    <property type="match status" value="1"/>
</dbReference>
<proteinExistence type="predicted"/>
<dbReference type="Proteomes" id="UP000676194">
    <property type="component" value="Chromosome"/>
</dbReference>
<evidence type="ECO:0000313" key="3">
    <source>
        <dbReference type="Proteomes" id="UP000676194"/>
    </source>
</evidence>
<dbReference type="EMBL" id="CP074694">
    <property type="protein sequence ID" value="QVL32315.1"/>
    <property type="molecule type" value="Genomic_DNA"/>
</dbReference>
<keyword evidence="1" id="KW-0812">Transmembrane</keyword>
<feature type="transmembrane region" description="Helical" evidence="1">
    <location>
        <begin position="134"/>
        <end position="152"/>
    </location>
</feature>
<keyword evidence="3" id="KW-1185">Reference proteome</keyword>
<gene>
    <name evidence="2" type="ORF">KIH39_26370</name>
</gene>
<protein>
    <submittedName>
        <fullName evidence="2">Uncharacterized protein</fullName>
    </submittedName>
</protein>
<name>A0A8E6B8F2_9BACT</name>
<sequence length="223" mass="25052">MIQFTCPKCDASLKSPNHKIGRISECPKCGTELVIPAVDGVGIVYAPIKKEPVEISFDPDIHGAKQEDYAEAVQNAKLITGSRFNNLLNADPSLGFLIADIVIEIIFWCSYWNFHDLRNQIINKFDRHASIAQSLLLLIFLSAAIFMKIVLLRITLRDARSRGLFGIEMFWIFILVNVNAALGWWVYASARPLGPLASCKDCGHLRLKNLKRCPHCGIRNRDS</sequence>
<evidence type="ECO:0000256" key="1">
    <source>
        <dbReference type="SAM" id="Phobius"/>
    </source>
</evidence>
<dbReference type="AlphaFoldDB" id="A0A8E6B8F2"/>